<dbReference type="PANTHER" id="PTHR46796">
    <property type="entry name" value="HTH-TYPE TRANSCRIPTIONAL ACTIVATOR RHAS-RELATED"/>
    <property type="match status" value="1"/>
</dbReference>
<proteinExistence type="predicted"/>
<evidence type="ECO:0000259" key="4">
    <source>
        <dbReference type="PROSITE" id="PS01124"/>
    </source>
</evidence>
<keyword evidence="6" id="KW-1185">Reference proteome</keyword>
<accession>A0ABS3HUP9</accession>
<dbReference type="InterPro" id="IPR018060">
    <property type="entry name" value="HTH_AraC"/>
</dbReference>
<dbReference type="InterPro" id="IPR009057">
    <property type="entry name" value="Homeodomain-like_sf"/>
</dbReference>
<evidence type="ECO:0000313" key="6">
    <source>
        <dbReference type="Proteomes" id="UP000664857"/>
    </source>
</evidence>
<keyword evidence="1" id="KW-0805">Transcription regulation</keyword>
<dbReference type="Gene3D" id="1.10.10.60">
    <property type="entry name" value="Homeodomain-like"/>
    <property type="match status" value="1"/>
</dbReference>
<evidence type="ECO:0000256" key="2">
    <source>
        <dbReference type="ARBA" id="ARBA00023125"/>
    </source>
</evidence>
<name>A0ABS3HUP9_9ENTE</name>
<dbReference type="EMBL" id="JAFLVX010000025">
    <property type="protein sequence ID" value="MBO0477420.1"/>
    <property type="molecule type" value="Genomic_DNA"/>
</dbReference>
<feature type="domain" description="HTH araC/xylS-type" evidence="4">
    <location>
        <begin position="182"/>
        <end position="273"/>
    </location>
</feature>
<reference evidence="5 6" key="1">
    <citation type="submission" date="2021-03" db="EMBL/GenBank/DDBJ databases">
        <title>Enterococcal diversity collection.</title>
        <authorList>
            <person name="Gilmore M.S."/>
            <person name="Schwartzman J."/>
            <person name="Van Tyne D."/>
            <person name="Martin M."/>
            <person name="Earl A.M."/>
            <person name="Manson A.L."/>
            <person name="Straub T."/>
            <person name="Salamzade R."/>
            <person name="Saavedra J."/>
            <person name="Lebreton F."/>
            <person name="Prichula J."/>
            <person name="Schaufler K."/>
            <person name="Gaca A."/>
            <person name="Sgardioli B."/>
            <person name="Wagenaar J."/>
            <person name="Strong T."/>
        </authorList>
    </citation>
    <scope>NUCLEOTIDE SEQUENCE [LARGE SCALE GENOMIC DNA]</scope>
    <source>
        <strain evidence="5 6">DIV0080</strain>
    </source>
</reference>
<dbReference type="Pfam" id="PF12833">
    <property type="entry name" value="HTH_18"/>
    <property type="match status" value="1"/>
</dbReference>
<dbReference type="Proteomes" id="UP000664857">
    <property type="component" value="Unassembled WGS sequence"/>
</dbReference>
<sequence length="281" mass="32761">MISYLSIANAVSPPFQPELRAVAKKYTEFVTEWNPLYVKGSALFYQFEVKENCLITLVPDACCNILFTCQSDYARADFQGVFLKSYEIELQKDITYFGCKPYSILGLKPGGVSISNLLNMNVNFLDLYPHATQLIKEMAEDISFEQRIQTINRFKEEVMLSQDDSLFLVDEVSVLLCIENGEDLQHFPQMDYIEKQVGYSKRHFRQKFAEIFGFPPSYYGRIIRFQNTLKDIFFHKDLHYVEIATNNGYFDQSHLIREFKSFTDFSPQQFVDVTESLFLIN</sequence>
<dbReference type="InterPro" id="IPR050204">
    <property type="entry name" value="AraC_XylS_family_regulators"/>
</dbReference>
<comment type="caution">
    <text evidence="5">The sequence shown here is derived from an EMBL/GenBank/DDBJ whole genome shotgun (WGS) entry which is preliminary data.</text>
</comment>
<dbReference type="SMART" id="SM00342">
    <property type="entry name" value="HTH_ARAC"/>
    <property type="match status" value="1"/>
</dbReference>
<dbReference type="PANTHER" id="PTHR46796:SF13">
    <property type="entry name" value="HTH-TYPE TRANSCRIPTIONAL ACTIVATOR RHAS"/>
    <property type="match status" value="1"/>
</dbReference>
<organism evidence="5 6">
    <name type="scientific">Candidatus Vagococcus giribetii</name>
    <dbReference type="NCBI Taxonomy" id="2230876"/>
    <lineage>
        <taxon>Bacteria</taxon>
        <taxon>Bacillati</taxon>
        <taxon>Bacillota</taxon>
        <taxon>Bacilli</taxon>
        <taxon>Lactobacillales</taxon>
        <taxon>Enterococcaceae</taxon>
        <taxon>Vagococcus</taxon>
    </lineage>
</organism>
<dbReference type="PROSITE" id="PS01124">
    <property type="entry name" value="HTH_ARAC_FAMILY_2"/>
    <property type="match status" value="1"/>
</dbReference>
<dbReference type="SUPFAM" id="SSF46689">
    <property type="entry name" value="Homeodomain-like"/>
    <property type="match status" value="1"/>
</dbReference>
<gene>
    <name evidence="5" type="ORF">DOK76_10075</name>
</gene>
<dbReference type="RefSeq" id="WP_206967376.1">
    <property type="nucleotide sequence ID" value="NZ_JAFLVX010000025.1"/>
</dbReference>
<evidence type="ECO:0000313" key="5">
    <source>
        <dbReference type="EMBL" id="MBO0477420.1"/>
    </source>
</evidence>
<keyword evidence="2" id="KW-0238">DNA-binding</keyword>
<keyword evidence="3" id="KW-0804">Transcription</keyword>
<evidence type="ECO:0000256" key="3">
    <source>
        <dbReference type="ARBA" id="ARBA00023163"/>
    </source>
</evidence>
<evidence type="ECO:0000256" key="1">
    <source>
        <dbReference type="ARBA" id="ARBA00023015"/>
    </source>
</evidence>
<protein>
    <submittedName>
        <fullName evidence="5">AraC family transcriptional regulator</fullName>
    </submittedName>
</protein>